<accession>Q47MI1</accession>
<dbReference type="Pfam" id="PF13560">
    <property type="entry name" value="HTH_31"/>
    <property type="match status" value="1"/>
</dbReference>
<dbReference type="InterPro" id="IPR001387">
    <property type="entry name" value="Cro/C1-type_HTH"/>
</dbReference>
<dbReference type="Pfam" id="PF19054">
    <property type="entry name" value="DUF5753"/>
    <property type="match status" value="1"/>
</dbReference>
<name>Q47MI1_THEFY</name>
<dbReference type="PROSITE" id="PS50943">
    <property type="entry name" value="HTH_CROC1"/>
    <property type="match status" value="1"/>
</dbReference>
<dbReference type="CDD" id="cd00093">
    <property type="entry name" value="HTH_XRE"/>
    <property type="match status" value="1"/>
</dbReference>
<evidence type="ECO:0000313" key="2">
    <source>
        <dbReference type="EMBL" id="AAZ56339.1"/>
    </source>
</evidence>
<sequence length="292" mass="33721">MNVAQPEPGSGPTVRRMLLGSQLRRLREAKGISRADAAYKIRGSESKISRIELGRVGFKTRDVEDLLTFYGVEDEAVRDSFLKLAREANEPGWWQQYGDSLPSWFQSYVGMEEAATQLRVYETQFVPGLLQTEDYARAVVTRGGRKKLDDAARHRIATRMRRQERIRKNHNVKLWVIIDEPAVRRPVGTPEVMRAQLEHLYDLSMAPNITLQIVPFHQGVFAAETGSFTILRYPEYDLPDVVYVEQLTSCLFQEKRADVEQYTMTLEWLAVVAERPDQTRKMLQKMIKELEE</sequence>
<gene>
    <name evidence="2" type="ordered locus">Tfu_2306</name>
</gene>
<proteinExistence type="predicted"/>
<reference evidence="2" key="1">
    <citation type="submission" date="2005-07" db="EMBL/GenBank/DDBJ databases">
        <title>Complete sequence of Thermobifida fusca YX.</title>
        <authorList>
            <consortium name="US DOE Joint Genome Institute"/>
            <person name="Copeland A."/>
            <person name="Lucas S."/>
            <person name="Lapidus A."/>
            <person name="Barry K."/>
            <person name="Detter J.C."/>
            <person name="Glavina T."/>
            <person name="Hammon N."/>
            <person name="Israni S."/>
            <person name="Pitluck S."/>
            <person name="Di Bartolo G."/>
            <person name="Chain P."/>
            <person name="Schmutz J."/>
            <person name="Larimer F."/>
            <person name="Land M."/>
            <person name="Lykidis A."/>
            <person name="Richardson P."/>
        </authorList>
    </citation>
    <scope>NUCLEOTIDE SEQUENCE</scope>
    <source>
        <strain evidence="2">YX</strain>
    </source>
</reference>
<dbReference type="KEGG" id="tfu:Tfu_2306"/>
<dbReference type="eggNOG" id="COG1396">
    <property type="taxonomic scope" value="Bacteria"/>
</dbReference>
<dbReference type="HOGENOM" id="CLU_055817_1_1_11"/>
<dbReference type="InterPro" id="IPR043917">
    <property type="entry name" value="DUF5753"/>
</dbReference>
<protein>
    <submittedName>
        <fullName evidence="2">Helix-turn-helix motif</fullName>
    </submittedName>
</protein>
<feature type="domain" description="HTH cro/C1-type" evidence="1">
    <location>
        <begin position="23"/>
        <end position="77"/>
    </location>
</feature>
<evidence type="ECO:0000259" key="1">
    <source>
        <dbReference type="PROSITE" id="PS50943"/>
    </source>
</evidence>
<dbReference type="Gene3D" id="1.10.260.40">
    <property type="entry name" value="lambda repressor-like DNA-binding domains"/>
    <property type="match status" value="1"/>
</dbReference>
<dbReference type="SUPFAM" id="SSF47413">
    <property type="entry name" value="lambda repressor-like DNA-binding domains"/>
    <property type="match status" value="1"/>
</dbReference>
<dbReference type="GO" id="GO:0003677">
    <property type="term" value="F:DNA binding"/>
    <property type="evidence" value="ECO:0007669"/>
    <property type="project" value="InterPro"/>
</dbReference>
<dbReference type="STRING" id="269800.Tfu_2306"/>
<dbReference type="EMBL" id="CP000088">
    <property type="protein sequence ID" value="AAZ56339.1"/>
    <property type="molecule type" value="Genomic_DNA"/>
</dbReference>
<dbReference type="SMART" id="SM00530">
    <property type="entry name" value="HTH_XRE"/>
    <property type="match status" value="1"/>
</dbReference>
<dbReference type="InterPro" id="IPR010982">
    <property type="entry name" value="Lambda_DNA-bd_dom_sf"/>
</dbReference>
<dbReference type="AlphaFoldDB" id="Q47MI1"/>
<organism evidence="2">
    <name type="scientific">Thermobifida fusca (strain YX)</name>
    <dbReference type="NCBI Taxonomy" id="269800"/>
    <lineage>
        <taxon>Bacteria</taxon>
        <taxon>Bacillati</taxon>
        <taxon>Actinomycetota</taxon>
        <taxon>Actinomycetes</taxon>
        <taxon>Streptosporangiales</taxon>
        <taxon>Nocardiopsidaceae</taxon>
        <taxon>Thermobifida</taxon>
    </lineage>
</organism>